<evidence type="ECO:0000256" key="2">
    <source>
        <dbReference type="ARBA" id="ARBA00022475"/>
    </source>
</evidence>
<evidence type="ECO:0000256" key="1">
    <source>
        <dbReference type="ARBA" id="ARBA00004141"/>
    </source>
</evidence>
<keyword evidence="2" id="KW-1003">Cell membrane</keyword>
<keyword evidence="10" id="KW-1015">Disulfide bond</keyword>
<dbReference type="PANTHER" id="PTHR35457:SF1">
    <property type="entry name" value="HEME A SYNTHASE"/>
    <property type="match status" value="1"/>
</dbReference>
<evidence type="ECO:0000256" key="3">
    <source>
        <dbReference type="ARBA" id="ARBA00022692"/>
    </source>
</evidence>
<evidence type="ECO:0000313" key="12">
    <source>
        <dbReference type="EMBL" id="KJY76814.1"/>
    </source>
</evidence>
<dbReference type="Pfam" id="PF02628">
    <property type="entry name" value="COX15-CtaA"/>
    <property type="match status" value="1"/>
</dbReference>
<gene>
    <name evidence="12" type="ORF">TW71_05610</name>
</gene>
<evidence type="ECO:0000256" key="7">
    <source>
        <dbReference type="ARBA" id="ARBA00023004"/>
    </source>
</evidence>
<evidence type="ECO:0000256" key="11">
    <source>
        <dbReference type="ARBA" id="ARBA00023444"/>
    </source>
</evidence>
<dbReference type="PANTHER" id="PTHR35457">
    <property type="entry name" value="HEME A SYNTHASE"/>
    <property type="match status" value="1"/>
</dbReference>
<keyword evidence="9" id="KW-0472">Membrane</keyword>
<dbReference type="EMBL" id="JXXR01000003">
    <property type="protein sequence ID" value="KJY76814.1"/>
    <property type="molecule type" value="Genomic_DNA"/>
</dbReference>
<dbReference type="GO" id="GO:0016491">
    <property type="term" value="F:oxidoreductase activity"/>
    <property type="evidence" value="ECO:0007669"/>
    <property type="project" value="UniProtKB-KW"/>
</dbReference>
<sequence length="344" mass="38020">MGLTNLVRLSLVLTFIVIMLGAYTRLADAGLGCPDWPGCYGQLTVPNDQQEIALAKSLYPELTVEANKAWLEMIHRYFAGTLGLLVFAISFRVIKEKSLPYGLPIVISLVVVFQALLGMWTVTMKLMPLVVMGHLLGGFTLFSLLALLYWRLLDRKLPIEAVPHVSSWLKFLAPITLCFVVIQIALGGWTSSNYAALMCTSLPVCEGNWTEHLDFDRAFQLIQPKQETYEFGTLDYGARMTIHVTHRFGAVLVALLSISLLCALLCARNPKLTSAAFKVGVLLILQISLGIANVLLSLPLVVAVAHNLVAALLLLSVLHVNYLLRQKVTANAHSTRFFRKESSR</sequence>
<evidence type="ECO:0000256" key="6">
    <source>
        <dbReference type="ARBA" id="ARBA00023002"/>
    </source>
</evidence>
<evidence type="ECO:0000256" key="8">
    <source>
        <dbReference type="ARBA" id="ARBA00023133"/>
    </source>
</evidence>
<comment type="caution">
    <text evidence="12">The sequence shown here is derived from an EMBL/GenBank/DDBJ whole genome shotgun (WGS) entry which is preliminary data.</text>
</comment>
<protein>
    <submittedName>
        <fullName evidence="12">Cytochrome B561</fullName>
    </submittedName>
</protein>
<evidence type="ECO:0000256" key="9">
    <source>
        <dbReference type="ARBA" id="ARBA00023136"/>
    </source>
</evidence>
<dbReference type="InterPro" id="IPR050450">
    <property type="entry name" value="COX15/CtaA_HemeA_synthase"/>
</dbReference>
<keyword evidence="6" id="KW-0560">Oxidoreductase</keyword>
<keyword evidence="8" id="KW-0350">Heme biosynthesis</keyword>
<accession>A0A837GCF1</accession>
<keyword evidence="7" id="KW-0408">Iron</keyword>
<dbReference type="GO" id="GO:0016020">
    <property type="term" value="C:membrane"/>
    <property type="evidence" value="ECO:0007669"/>
    <property type="project" value="UniProtKB-SubCell"/>
</dbReference>
<keyword evidence="4" id="KW-0479">Metal-binding</keyword>
<evidence type="ECO:0000256" key="10">
    <source>
        <dbReference type="ARBA" id="ARBA00023157"/>
    </source>
</evidence>
<evidence type="ECO:0000256" key="5">
    <source>
        <dbReference type="ARBA" id="ARBA00022989"/>
    </source>
</evidence>
<dbReference type="GO" id="GO:0006784">
    <property type="term" value="P:heme A biosynthetic process"/>
    <property type="evidence" value="ECO:0007669"/>
    <property type="project" value="InterPro"/>
</dbReference>
<comment type="subcellular location">
    <subcellularLocation>
        <location evidence="1">Membrane</location>
        <topology evidence="1">Multi-pass membrane protein</topology>
    </subcellularLocation>
</comment>
<name>A0A837GCF1_9VIBR</name>
<reference evidence="12" key="1">
    <citation type="journal article" date="2015" name="BMC Genomics">
        <title>Genome mining reveals unlocked bioactive potential of marine Gram-negative bacteria.</title>
        <authorList>
            <person name="Machado H."/>
            <person name="Sonnenschein E.C."/>
            <person name="Melchiorsen J."/>
            <person name="Gram L."/>
        </authorList>
    </citation>
    <scope>NUCLEOTIDE SEQUENCE</scope>
    <source>
        <strain evidence="12">S2052</strain>
    </source>
</reference>
<organism evidence="12">
    <name type="scientific">Vibrio coralliilyticus</name>
    <dbReference type="NCBI Taxonomy" id="190893"/>
    <lineage>
        <taxon>Bacteria</taxon>
        <taxon>Pseudomonadati</taxon>
        <taxon>Pseudomonadota</taxon>
        <taxon>Gammaproteobacteria</taxon>
        <taxon>Vibrionales</taxon>
        <taxon>Vibrionaceae</taxon>
        <taxon>Vibrio</taxon>
    </lineage>
</organism>
<comment type="pathway">
    <text evidence="11">Porphyrin-containing compound metabolism.</text>
</comment>
<proteinExistence type="predicted"/>
<keyword evidence="3" id="KW-0812">Transmembrane</keyword>
<evidence type="ECO:0000256" key="4">
    <source>
        <dbReference type="ARBA" id="ARBA00022723"/>
    </source>
</evidence>
<dbReference type="AlphaFoldDB" id="A0A837GCF1"/>
<dbReference type="InterPro" id="IPR003780">
    <property type="entry name" value="COX15/CtaA_fam"/>
</dbReference>
<dbReference type="GO" id="GO:0046872">
    <property type="term" value="F:metal ion binding"/>
    <property type="evidence" value="ECO:0007669"/>
    <property type="project" value="UniProtKB-KW"/>
</dbReference>
<keyword evidence="5" id="KW-1133">Transmembrane helix</keyword>
<dbReference type="RefSeq" id="WP_045985251.1">
    <property type="nucleotide sequence ID" value="NZ_CP063052.1"/>
</dbReference>